<keyword evidence="2" id="KW-1185">Reference proteome</keyword>
<proteinExistence type="predicted"/>
<accession>A0ABW5URD1</accession>
<reference evidence="2" key="1">
    <citation type="journal article" date="2019" name="Int. J. Syst. Evol. Microbiol.">
        <title>The Global Catalogue of Microorganisms (GCM) 10K type strain sequencing project: providing services to taxonomists for standard genome sequencing and annotation.</title>
        <authorList>
            <consortium name="The Broad Institute Genomics Platform"/>
            <consortium name="The Broad Institute Genome Sequencing Center for Infectious Disease"/>
            <person name="Wu L."/>
            <person name="Ma J."/>
        </authorList>
    </citation>
    <scope>NUCLEOTIDE SEQUENCE [LARGE SCALE GENOMIC DNA]</scope>
    <source>
        <strain evidence="2">TISTR 1906</strain>
    </source>
</reference>
<sequence length="130" mass="14575">MWPFSLLKKLSQDPPVGRTRGDYIGCYLLGTRTPGHKGEDDAVSYISLATTRDALAHDAQEYLQDFLHRHPQLDAAEREAIESLLAEWDERVDAHLAAGARQPLAVQGGTELFLRTGMRARKKEKGVYLE</sequence>
<dbReference type="EMBL" id="JBHUMV010000007">
    <property type="protein sequence ID" value="MFD2755499.1"/>
    <property type="molecule type" value="Genomic_DNA"/>
</dbReference>
<name>A0ABW5URD1_9BURK</name>
<gene>
    <name evidence="1" type="ORF">ACFSW6_15560</name>
</gene>
<organism evidence="1 2">
    <name type="scientific">Comamonas terrae</name>
    <dbReference type="NCBI Taxonomy" id="673548"/>
    <lineage>
        <taxon>Bacteria</taxon>
        <taxon>Pseudomonadati</taxon>
        <taxon>Pseudomonadota</taxon>
        <taxon>Betaproteobacteria</taxon>
        <taxon>Burkholderiales</taxon>
        <taxon>Comamonadaceae</taxon>
        <taxon>Comamonas</taxon>
    </lineage>
</organism>
<evidence type="ECO:0000313" key="1">
    <source>
        <dbReference type="EMBL" id="MFD2755499.1"/>
    </source>
</evidence>
<comment type="caution">
    <text evidence="1">The sequence shown here is derived from an EMBL/GenBank/DDBJ whole genome shotgun (WGS) entry which is preliminary data.</text>
</comment>
<evidence type="ECO:0000313" key="2">
    <source>
        <dbReference type="Proteomes" id="UP001597463"/>
    </source>
</evidence>
<protein>
    <submittedName>
        <fullName evidence="1">Uncharacterized protein</fullName>
    </submittedName>
</protein>
<dbReference type="RefSeq" id="WP_066480448.1">
    <property type="nucleotide sequence ID" value="NZ_BCNT01000012.1"/>
</dbReference>
<dbReference type="Proteomes" id="UP001597463">
    <property type="component" value="Unassembled WGS sequence"/>
</dbReference>